<proteinExistence type="predicted"/>
<comment type="caution">
    <text evidence="1">The sequence shown here is derived from an EMBL/GenBank/DDBJ whole genome shotgun (WGS) entry which is preliminary data.</text>
</comment>
<gene>
    <name evidence="1" type="ORF">MRB53_008941</name>
</gene>
<name>A0ACC2LMK1_PERAE</name>
<dbReference type="Proteomes" id="UP001234297">
    <property type="component" value="Chromosome 3"/>
</dbReference>
<protein>
    <submittedName>
        <fullName evidence="1">Uncharacterized protein</fullName>
    </submittedName>
</protein>
<evidence type="ECO:0000313" key="1">
    <source>
        <dbReference type="EMBL" id="KAJ8634674.1"/>
    </source>
</evidence>
<keyword evidence="2" id="KW-1185">Reference proteome</keyword>
<accession>A0ACC2LMK1</accession>
<sequence>MIAVHGAGKDDSSKISFPYLMFKIGDVAFDSDWRYVSTGRNTGSGLPSYCLEIALDNDLIGSCIPMFNAKVQLVGCPVCHPASHGVFSSVSIHRGQ</sequence>
<organism evidence="1 2">
    <name type="scientific">Persea americana</name>
    <name type="common">Avocado</name>
    <dbReference type="NCBI Taxonomy" id="3435"/>
    <lineage>
        <taxon>Eukaryota</taxon>
        <taxon>Viridiplantae</taxon>
        <taxon>Streptophyta</taxon>
        <taxon>Embryophyta</taxon>
        <taxon>Tracheophyta</taxon>
        <taxon>Spermatophyta</taxon>
        <taxon>Magnoliopsida</taxon>
        <taxon>Magnoliidae</taxon>
        <taxon>Laurales</taxon>
        <taxon>Lauraceae</taxon>
        <taxon>Persea</taxon>
    </lineage>
</organism>
<evidence type="ECO:0000313" key="2">
    <source>
        <dbReference type="Proteomes" id="UP001234297"/>
    </source>
</evidence>
<dbReference type="EMBL" id="CM056811">
    <property type="protein sequence ID" value="KAJ8634674.1"/>
    <property type="molecule type" value="Genomic_DNA"/>
</dbReference>
<reference evidence="1 2" key="1">
    <citation type="journal article" date="2022" name="Hortic Res">
        <title>A haplotype resolved chromosomal level avocado genome allows analysis of novel avocado genes.</title>
        <authorList>
            <person name="Nath O."/>
            <person name="Fletcher S.J."/>
            <person name="Hayward A."/>
            <person name="Shaw L.M."/>
            <person name="Masouleh A.K."/>
            <person name="Furtado A."/>
            <person name="Henry R.J."/>
            <person name="Mitter N."/>
        </authorList>
    </citation>
    <scope>NUCLEOTIDE SEQUENCE [LARGE SCALE GENOMIC DNA]</scope>
    <source>
        <strain evidence="2">cv. Hass</strain>
    </source>
</reference>